<dbReference type="Pfam" id="PF03799">
    <property type="entry name" value="FtsQ_DivIB_C"/>
    <property type="match status" value="1"/>
</dbReference>
<organism evidence="11">
    <name type="scientific">Candidatus Aschnera chinzeii</name>
    <dbReference type="NCBI Taxonomy" id="1485666"/>
    <lineage>
        <taxon>Bacteria</taxon>
        <taxon>Pseudomonadati</taxon>
        <taxon>Pseudomonadota</taxon>
        <taxon>Gammaproteobacteria</taxon>
        <taxon>Enterobacterales</taxon>
        <taxon>Enterobacteriaceae</taxon>
        <taxon>Candidatus Aschnera</taxon>
    </lineage>
</organism>
<dbReference type="Gene3D" id="3.10.20.310">
    <property type="entry name" value="membrane protein fhac"/>
    <property type="match status" value="1"/>
</dbReference>
<reference evidence="11" key="1">
    <citation type="journal article" date="2023" name="Front. Microbiol.">
        <title>Genome analysis of Candidatus Aschnera chinzeii, the bacterial endosymbiont of the blood-sucking bat fly Penicillidia jenynsii (Insecta: Diptera: Nycteribiidae).</title>
        <authorList>
            <person name="Koga R."/>
            <person name="Moriyama M."/>
            <person name="Nozaki T."/>
            <person name="Fukatsu T."/>
        </authorList>
    </citation>
    <scope>NUCLEOTIDE SEQUENCE</scope>
    <source>
        <strain evidence="11">Kw-01</strain>
    </source>
</reference>
<evidence type="ECO:0000256" key="2">
    <source>
        <dbReference type="ARBA" id="ARBA00022475"/>
    </source>
</evidence>
<dbReference type="InterPro" id="IPR013685">
    <property type="entry name" value="POTRA_FtsQ_type"/>
</dbReference>
<evidence type="ECO:0000256" key="7">
    <source>
        <dbReference type="ARBA" id="ARBA00023136"/>
    </source>
</evidence>
<evidence type="ECO:0000256" key="1">
    <source>
        <dbReference type="ARBA" id="ARBA00004370"/>
    </source>
</evidence>
<keyword evidence="6 9" id="KW-1133">Transmembrane helix</keyword>
<sequence length="251" mass="30576">MSHAFLKIYNNKRNKNFFYKKQIIYIKNIIQLLIIICIMHNFWMEWNNFKKNKNISISHIIINGKKHYSNDEYIKKTISKILTTNNFFKLNLTIIKQHIKLIPWIQKIKIHKYWPNILKIYLTEYEPYAKWNENSFINKNGDIFILPKIYLEKTVNLTFFGPLNSQLKILTMYHTMQNELKKYNFFIYSIRMSRRESWQLILTNTIELKIGTKDIKKRLNRFIKIYPILKKKNKKHIKYIDLRYTNGVAVG</sequence>
<comment type="subcellular location">
    <subcellularLocation>
        <location evidence="1">Membrane</location>
    </subcellularLocation>
</comment>
<protein>
    <submittedName>
        <fullName evidence="11">Cell division protein FtsQ</fullName>
    </submittedName>
</protein>
<feature type="domain" description="POTRA" evidence="10">
    <location>
        <begin position="55"/>
        <end position="125"/>
    </location>
</feature>
<keyword evidence="3" id="KW-0997">Cell inner membrane</keyword>
<keyword evidence="4 11" id="KW-0132">Cell division</keyword>
<dbReference type="InterPro" id="IPR034746">
    <property type="entry name" value="POTRA"/>
</dbReference>
<dbReference type="AlphaFoldDB" id="A0AAT9G4J3"/>
<evidence type="ECO:0000256" key="5">
    <source>
        <dbReference type="ARBA" id="ARBA00022692"/>
    </source>
</evidence>
<keyword evidence="8" id="KW-0131">Cell cycle</keyword>
<dbReference type="PROSITE" id="PS51779">
    <property type="entry name" value="POTRA"/>
    <property type="match status" value="1"/>
</dbReference>
<feature type="transmembrane region" description="Helical" evidence="9">
    <location>
        <begin position="23"/>
        <end position="43"/>
    </location>
</feature>
<evidence type="ECO:0000256" key="3">
    <source>
        <dbReference type="ARBA" id="ARBA00022519"/>
    </source>
</evidence>
<dbReference type="PANTHER" id="PTHR35851">
    <property type="entry name" value="CELL DIVISION PROTEIN FTSQ"/>
    <property type="match status" value="1"/>
</dbReference>
<evidence type="ECO:0000259" key="10">
    <source>
        <dbReference type="PROSITE" id="PS51779"/>
    </source>
</evidence>
<evidence type="ECO:0000256" key="9">
    <source>
        <dbReference type="SAM" id="Phobius"/>
    </source>
</evidence>
<dbReference type="PANTHER" id="PTHR35851:SF1">
    <property type="entry name" value="CELL DIVISION PROTEIN FTSQ"/>
    <property type="match status" value="1"/>
</dbReference>
<dbReference type="GO" id="GO:0016020">
    <property type="term" value="C:membrane"/>
    <property type="evidence" value="ECO:0007669"/>
    <property type="project" value="UniProtKB-SubCell"/>
</dbReference>
<dbReference type="Pfam" id="PF08478">
    <property type="entry name" value="POTRA_1"/>
    <property type="match status" value="1"/>
</dbReference>
<keyword evidence="2" id="KW-1003">Cell membrane</keyword>
<reference evidence="11" key="2">
    <citation type="submission" date="2023-10" db="EMBL/GenBank/DDBJ databases">
        <authorList>
            <person name="Koga R."/>
            <person name="Fukatsu T."/>
        </authorList>
    </citation>
    <scope>NUCLEOTIDE SEQUENCE</scope>
    <source>
        <strain evidence="11">Kw-01</strain>
    </source>
</reference>
<dbReference type="Gene3D" id="3.40.50.11690">
    <property type="entry name" value="Cell division protein FtsQ/DivIB"/>
    <property type="match status" value="1"/>
</dbReference>
<dbReference type="InterPro" id="IPR045335">
    <property type="entry name" value="FtsQ_C_sf"/>
</dbReference>
<evidence type="ECO:0000256" key="4">
    <source>
        <dbReference type="ARBA" id="ARBA00022618"/>
    </source>
</evidence>
<accession>A0AAT9G4J3</accession>
<proteinExistence type="predicted"/>
<dbReference type="InterPro" id="IPR026579">
    <property type="entry name" value="FtsQ"/>
</dbReference>
<evidence type="ECO:0000313" key="11">
    <source>
        <dbReference type="EMBL" id="BET44641.1"/>
    </source>
</evidence>
<keyword evidence="5 9" id="KW-0812">Transmembrane</keyword>
<evidence type="ECO:0000256" key="8">
    <source>
        <dbReference type="ARBA" id="ARBA00023306"/>
    </source>
</evidence>
<name>A0AAT9G4J3_9ENTR</name>
<evidence type="ECO:0000256" key="6">
    <source>
        <dbReference type="ARBA" id="ARBA00022989"/>
    </source>
</evidence>
<dbReference type="GO" id="GO:0090529">
    <property type="term" value="P:cell septum assembly"/>
    <property type="evidence" value="ECO:0007669"/>
    <property type="project" value="InterPro"/>
</dbReference>
<keyword evidence="7 9" id="KW-0472">Membrane</keyword>
<gene>
    <name evidence="11" type="primary">ftsQ</name>
    <name evidence="11" type="ORF">ACHINZ_3130</name>
</gene>
<dbReference type="EMBL" id="AP028961">
    <property type="protein sequence ID" value="BET44641.1"/>
    <property type="molecule type" value="Genomic_DNA"/>
</dbReference>
<dbReference type="InterPro" id="IPR005548">
    <property type="entry name" value="Cell_div_FtsQ/DivIB_C"/>
</dbReference>